<dbReference type="InterPro" id="IPR050832">
    <property type="entry name" value="Bact_Acetyltransf"/>
</dbReference>
<reference evidence="4" key="1">
    <citation type="submission" date="2022-04" db="EMBL/GenBank/DDBJ databases">
        <title>Roseomonas acroporae sp. nov., isolated from coral Acropora digitifera.</title>
        <authorList>
            <person name="Sun H."/>
        </authorList>
    </citation>
    <scope>NUCLEOTIDE SEQUENCE</scope>
    <source>
        <strain evidence="4">NAR14</strain>
    </source>
</reference>
<organism evidence="4 5">
    <name type="scientific">Roseomonas acroporae</name>
    <dbReference type="NCBI Taxonomy" id="2937791"/>
    <lineage>
        <taxon>Bacteria</taxon>
        <taxon>Pseudomonadati</taxon>
        <taxon>Pseudomonadota</taxon>
        <taxon>Alphaproteobacteria</taxon>
        <taxon>Acetobacterales</taxon>
        <taxon>Roseomonadaceae</taxon>
        <taxon>Roseomonas</taxon>
    </lineage>
</organism>
<dbReference type="AlphaFoldDB" id="A0A9X1YB16"/>
<dbReference type="RefSeq" id="WP_248665349.1">
    <property type="nucleotide sequence ID" value="NZ_JALPRX010000007.1"/>
</dbReference>
<dbReference type="Gene3D" id="3.40.630.30">
    <property type="match status" value="1"/>
</dbReference>
<name>A0A9X1YB16_9PROT</name>
<dbReference type="GO" id="GO:0016747">
    <property type="term" value="F:acyltransferase activity, transferring groups other than amino-acyl groups"/>
    <property type="evidence" value="ECO:0007669"/>
    <property type="project" value="InterPro"/>
</dbReference>
<evidence type="ECO:0000256" key="1">
    <source>
        <dbReference type="ARBA" id="ARBA00022679"/>
    </source>
</evidence>
<dbReference type="EMBL" id="JALPRX010000007">
    <property type="protein sequence ID" value="MCK8783226.1"/>
    <property type="molecule type" value="Genomic_DNA"/>
</dbReference>
<dbReference type="InterPro" id="IPR000182">
    <property type="entry name" value="GNAT_dom"/>
</dbReference>
<dbReference type="Pfam" id="PF13673">
    <property type="entry name" value="Acetyltransf_10"/>
    <property type="match status" value="1"/>
</dbReference>
<gene>
    <name evidence="4" type="ORF">M0638_02380</name>
</gene>
<evidence type="ECO:0000313" key="4">
    <source>
        <dbReference type="EMBL" id="MCK8783226.1"/>
    </source>
</evidence>
<dbReference type="PROSITE" id="PS51186">
    <property type="entry name" value="GNAT"/>
    <property type="match status" value="1"/>
</dbReference>
<proteinExistence type="predicted"/>
<feature type="domain" description="N-acetyltransferase" evidence="3">
    <location>
        <begin position="1"/>
        <end position="155"/>
    </location>
</feature>
<dbReference type="PANTHER" id="PTHR43877:SF2">
    <property type="entry name" value="AMINOALKYLPHOSPHONATE N-ACETYLTRANSFERASE-RELATED"/>
    <property type="match status" value="1"/>
</dbReference>
<dbReference type="InterPro" id="IPR016181">
    <property type="entry name" value="Acyl_CoA_acyltransferase"/>
</dbReference>
<keyword evidence="5" id="KW-1185">Reference proteome</keyword>
<keyword evidence="1" id="KW-0808">Transferase</keyword>
<keyword evidence="2" id="KW-0012">Acyltransferase</keyword>
<dbReference type="PANTHER" id="PTHR43877">
    <property type="entry name" value="AMINOALKYLPHOSPHONATE N-ACETYLTRANSFERASE-RELATED-RELATED"/>
    <property type="match status" value="1"/>
</dbReference>
<protein>
    <submittedName>
        <fullName evidence="4">GNAT family N-acetyltransferase</fullName>
    </submittedName>
</protein>
<comment type="caution">
    <text evidence="4">The sequence shown here is derived from an EMBL/GenBank/DDBJ whole genome shotgun (WGS) entry which is preliminary data.</text>
</comment>
<dbReference type="CDD" id="cd04301">
    <property type="entry name" value="NAT_SF"/>
    <property type="match status" value="1"/>
</dbReference>
<evidence type="ECO:0000313" key="5">
    <source>
        <dbReference type="Proteomes" id="UP001139516"/>
    </source>
</evidence>
<dbReference type="SUPFAM" id="SSF55729">
    <property type="entry name" value="Acyl-CoA N-acyltransferases (Nat)"/>
    <property type="match status" value="1"/>
</dbReference>
<accession>A0A9X1YB16</accession>
<evidence type="ECO:0000256" key="2">
    <source>
        <dbReference type="ARBA" id="ARBA00023315"/>
    </source>
</evidence>
<dbReference type="Proteomes" id="UP001139516">
    <property type="component" value="Unassembled WGS sequence"/>
</dbReference>
<sequence>MLIRDARPDDAAAACDVMRRSIAGLCAADHGGDPAILAGWLRNKTPGTFLEWLAQPGNSLLVAVEDGAVLAVGAVTDRGEITLNYVSPDARFRGVSRALLGALEARAAAWGNDRCRLASTATARRFYLARGYVETGPPGGRFGTGAGYPMVKRLEPVAERPGGKQA</sequence>
<evidence type="ECO:0000259" key="3">
    <source>
        <dbReference type="PROSITE" id="PS51186"/>
    </source>
</evidence>